<dbReference type="EMBL" id="VNJK01000002">
    <property type="protein sequence ID" value="TVX89791.1"/>
    <property type="molecule type" value="Genomic_DNA"/>
</dbReference>
<sequence length="295" mass="31736">MRFFIRWLRMLAAFIVISVITSLLTIGTTALVVDQYLQTTIQQFQLPIDKKPLTAMSLWGSLWSGAQSESPVDRIDDTRGTALQSEQSPNHTVTQTPQGATRDQETGQSNTNGTDRAGASGNNGTNGTNSNDRSGSADEVGTNGGRSSTGGSIASPSGESRPGGSSPGQEGSASDDALPVWGGSINESAQSGNRVLVTPEDIVEGKDKLTEQTKEKLFSTLMKKLPADDWQRISTLMEEGLTAAELIEMEQILAKHLNDEEYKQMREILTGSSKQNQQAQANESSTNNREAAERQ</sequence>
<evidence type="ECO:0000313" key="3">
    <source>
        <dbReference type="Proteomes" id="UP000318102"/>
    </source>
</evidence>
<feature type="compositionally biased region" description="Polar residues" evidence="1">
    <location>
        <begin position="270"/>
        <end position="289"/>
    </location>
</feature>
<gene>
    <name evidence="2" type="ORF">FPZ44_18765</name>
</gene>
<evidence type="ECO:0000313" key="2">
    <source>
        <dbReference type="EMBL" id="TVX89791.1"/>
    </source>
</evidence>
<proteinExistence type="predicted"/>
<evidence type="ECO:0000256" key="1">
    <source>
        <dbReference type="SAM" id="MobiDB-lite"/>
    </source>
</evidence>
<keyword evidence="2" id="KW-0946">Virion</keyword>
<protein>
    <submittedName>
        <fullName evidence="2">Spore coat protein</fullName>
    </submittedName>
</protein>
<keyword evidence="3" id="KW-1185">Reference proteome</keyword>
<feature type="region of interest" description="Disordered" evidence="1">
    <location>
        <begin position="268"/>
        <end position="295"/>
    </location>
</feature>
<name>A0A559IQ74_9BACL</name>
<feature type="region of interest" description="Disordered" evidence="1">
    <location>
        <begin position="80"/>
        <end position="197"/>
    </location>
</feature>
<dbReference type="OrthoDB" id="2662662at2"/>
<dbReference type="RefSeq" id="WP_144992618.1">
    <property type="nucleotide sequence ID" value="NZ_VNJK01000002.1"/>
</dbReference>
<feature type="compositionally biased region" description="Low complexity" evidence="1">
    <location>
        <begin position="116"/>
        <end position="134"/>
    </location>
</feature>
<organism evidence="2 3">
    <name type="scientific">Paenibacillus agilis</name>
    <dbReference type="NCBI Taxonomy" id="3020863"/>
    <lineage>
        <taxon>Bacteria</taxon>
        <taxon>Bacillati</taxon>
        <taxon>Bacillota</taxon>
        <taxon>Bacilli</taxon>
        <taxon>Bacillales</taxon>
        <taxon>Paenibacillaceae</taxon>
        <taxon>Paenibacillus</taxon>
    </lineage>
</organism>
<comment type="caution">
    <text evidence="2">The sequence shown here is derived from an EMBL/GenBank/DDBJ whole genome shotgun (WGS) entry which is preliminary data.</text>
</comment>
<accession>A0A559IQ74</accession>
<dbReference type="AlphaFoldDB" id="A0A559IQ74"/>
<feature type="compositionally biased region" description="Low complexity" evidence="1">
    <location>
        <begin position="149"/>
        <end position="174"/>
    </location>
</feature>
<dbReference type="Proteomes" id="UP000318102">
    <property type="component" value="Unassembled WGS sequence"/>
</dbReference>
<feature type="compositionally biased region" description="Polar residues" evidence="1">
    <location>
        <begin position="81"/>
        <end position="114"/>
    </location>
</feature>
<reference evidence="2 3" key="1">
    <citation type="submission" date="2019-07" db="EMBL/GenBank/DDBJ databases">
        <authorList>
            <person name="Kim J."/>
        </authorList>
    </citation>
    <scope>NUCLEOTIDE SEQUENCE [LARGE SCALE GENOMIC DNA]</scope>
    <source>
        <strain evidence="2 3">N4</strain>
    </source>
</reference>
<keyword evidence="2" id="KW-0167">Capsid protein</keyword>